<dbReference type="AlphaFoldDB" id="A0A2T4IIG1"/>
<evidence type="ECO:0000256" key="1">
    <source>
        <dbReference type="SAM" id="SignalP"/>
    </source>
</evidence>
<dbReference type="Proteomes" id="UP000241193">
    <property type="component" value="Unassembled WGS sequence"/>
</dbReference>
<keyword evidence="4" id="KW-1185">Reference proteome</keyword>
<sequence length="245" mass="26049">MRPTTIHCAPPHPALMKLRPLLLCCALAAAFSPAAQAGVISLDSYQLASSKQSGSFTYNGSTQSTWAGEISFNYSQGSSYGFGAGILDAFCIEPSQTLSTPAVYVIENGLSLFGSAQQSLIAGLYDNFYARAVSNAQTAAFQLVLWEIVADGAGMLNLGNGSFRTSHAFGGQRSIASDWLGELNTWYAGLTSPYQSNSYEFFTLRSAASQNQLSVRERLQVPEPGILALLGIGLIAGGLARRRRG</sequence>
<dbReference type="InterPro" id="IPR013424">
    <property type="entry name" value="Ice-binding_C"/>
</dbReference>
<dbReference type="NCBIfam" id="TIGR02595">
    <property type="entry name" value="PEP_CTERM"/>
    <property type="match status" value="1"/>
</dbReference>
<reference evidence="3 4" key="2">
    <citation type="submission" date="2018-04" db="EMBL/GenBank/DDBJ databases">
        <title>Thauera lacus sp. nov., isolated from an saline lake in Inner Mongolia, China.</title>
        <authorList>
            <person name="Liang Q.-Y."/>
        </authorList>
    </citation>
    <scope>NUCLEOTIDE SEQUENCE [LARGE SCALE GENOMIC DNA]</scope>
    <source>
        <strain evidence="3 4">D20</strain>
    </source>
</reference>
<reference evidence="3 4" key="1">
    <citation type="submission" date="2018-03" db="EMBL/GenBank/DDBJ databases">
        <authorList>
            <person name="Keele B.F."/>
        </authorList>
    </citation>
    <scope>NUCLEOTIDE SEQUENCE [LARGE SCALE GENOMIC DNA]</scope>
    <source>
        <strain evidence="3 4">D20</strain>
    </source>
</reference>
<dbReference type="EMBL" id="PZKC01000002">
    <property type="protein sequence ID" value="PTD97563.1"/>
    <property type="molecule type" value="Genomic_DNA"/>
</dbReference>
<feature type="signal peptide" evidence="1">
    <location>
        <begin position="1"/>
        <end position="37"/>
    </location>
</feature>
<proteinExistence type="predicted"/>
<dbReference type="Pfam" id="PF07589">
    <property type="entry name" value="PEP-CTERM"/>
    <property type="match status" value="1"/>
</dbReference>
<dbReference type="OrthoDB" id="8703032at2"/>
<name>A0A2T4IIG1_9RHOO</name>
<accession>A0A2T4IIG1</accession>
<comment type="caution">
    <text evidence="3">The sequence shown here is derived from an EMBL/GenBank/DDBJ whole genome shotgun (WGS) entry which is preliminary data.</text>
</comment>
<evidence type="ECO:0000313" key="4">
    <source>
        <dbReference type="Proteomes" id="UP000241193"/>
    </source>
</evidence>
<feature type="chain" id="PRO_5015643486" description="Ice-binding protein C-terminal domain-containing protein" evidence="1">
    <location>
        <begin position="38"/>
        <end position="245"/>
    </location>
</feature>
<organism evidence="3 4">
    <name type="scientific">Pseudothauera lacus</name>
    <dbReference type="NCBI Taxonomy" id="2136175"/>
    <lineage>
        <taxon>Bacteria</taxon>
        <taxon>Pseudomonadati</taxon>
        <taxon>Pseudomonadota</taxon>
        <taxon>Betaproteobacteria</taxon>
        <taxon>Rhodocyclales</taxon>
        <taxon>Zoogloeaceae</taxon>
        <taxon>Pseudothauera</taxon>
    </lineage>
</organism>
<feature type="domain" description="Ice-binding protein C-terminal" evidence="2">
    <location>
        <begin position="220"/>
        <end position="244"/>
    </location>
</feature>
<protein>
    <recommendedName>
        <fullName evidence="2">Ice-binding protein C-terminal domain-containing protein</fullName>
    </recommendedName>
</protein>
<evidence type="ECO:0000313" key="3">
    <source>
        <dbReference type="EMBL" id="PTD97563.1"/>
    </source>
</evidence>
<keyword evidence="1" id="KW-0732">Signal</keyword>
<evidence type="ECO:0000259" key="2">
    <source>
        <dbReference type="Pfam" id="PF07589"/>
    </source>
</evidence>
<gene>
    <name evidence="3" type="ORF">C8261_02460</name>
</gene>